<comment type="caution">
    <text evidence="1">The sequence shown here is derived from an EMBL/GenBank/DDBJ whole genome shotgun (WGS) entry which is preliminary data.</text>
</comment>
<evidence type="ECO:0000313" key="2">
    <source>
        <dbReference type="Proteomes" id="UP001151760"/>
    </source>
</evidence>
<keyword evidence="2" id="KW-1185">Reference proteome</keyword>
<evidence type="ECO:0000313" key="1">
    <source>
        <dbReference type="EMBL" id="GJT06988.1"/>
    </source>
</evidence>
<reference evidence="1" key="1">
    <citation type="journal article" date="2022" name="Int. J. Mol. Sci.">
        <title>Draft Genome of Tanacetum Coccineum: Genomic Comparison of Closely Related Tanacetum-Family Plants.</title>
        <authorList>
            <person name="Yamashiro T."/>
            <person name="Shiraishi A."/>
            <person name="Nakayama K."/>
            <person name="Satake H."/>
        </authorList>
    </citation>
    <scope>NUCLEOTIDE SEQUENCE</scope>
</reference>
<protein>
    <submittedName>
        <fullName evidence="1">Uncharacterized protein</fullName>
    </submittedName>
</protein>
<gene>
    <name evidence="1" type="ORF">Tco_0841450</name>
</gene>
<accession>A0ABQ5AZW4</accession>
<sequence>MFLLRFMGIAPKNSTILLNTRTSLKGLISASLAISHSPAGPFGNGLSLWNTFSQLISNYGFELSIEVSVTKLTTGRLIDGSSSDGIDMVIEDLDLEPKIDAMMRDFLDKSLIRALLQTEVTLL</sequence>
<name>A0ABQ5AZW4_9ASTR</name>
<organism evidence="1 2">
    <name type="scientific">Tanacetum coccineum</name>
    <dbReference type="NCBI Taxonomy" id="301880"/>
    <lineage>
        <taxon>Eukaryota</taxon>
        <taxon>Viridiplantae</taxon>
        <taxon>Streptophyta</taxon>
        <taxon>Embryophyta</taxon>
        <taxon>Tracheophyta</taxon>
        <taxon>Spermatophyta</taxon>
        <taxon>Magnoliopsida</taxon>
        <taxon>eudicotyledons</taxon>
        <taxon>Gunneridae</taxon>
        <taxon>Pentapetalae</taxon>
        <taxon>asterids</taxon>
        <taxon>campanulids</taxon>
        <taxon>Asterales</taxon>
        <taxon>Asteraceae</taxon>
        <taxon>Asteroideae</taxon>
        <taxon>Anthemideae</taxon>
        <taxon>Anthemidinae</taxon>
        <taxon>Tanacetum</taxon>
    </lineage>
</organism>
<reference evidence="1" key="2">
    <citation type="submission" date="2022-01" db="EMBL/GenBank/DDBJ databases">
        <authorList>
            <person name="Yamashiro T."/>
            <person name="Shiraishi A."/>
            <person name="Satake H."/>
            <person name="Nakayama K."/>
        </authorList>
    </citation>
    <scope>NUCLEOTIDE SEQUENCE</scope>
</reference>
<dbReference type="Proteomes" id="UP001151760">
    <property type="component" value="Unassembled WGS sequence"/>
</dbReference>
<dbReference type="EMBL" id="BQNB010012714">
    <property type="protein sequence ID" value="GJT06988.1"/>
    <property type="molecule type" value="Genomic_DNA"/>
</dbReference>
<proteinExistence type="predicted"/>